<comment type="caution">
    <text evidence="1">The sequence shown here is derived from an EMBL/GenBank/DDBJ whole genome shotgun (WGS) entry which is preliminary data.</text>
</comment>
<gene>
    <name evidence="1" type="ORF">CWC05_16255</name>
</gene>
<dbReference type="AlphaFoldDB" id="A0A5S3Z0U5"/>
<accession>A0A5S3Z0U5</accession>
<name>A0A5S3Z0U5_9GAMM</name>
<dbReference type="Proteomes" id="UP000305874">
    <property type="component" value="Unassembled WGS sequence"/>
</dbReference>
<evidence type="ECO:0000313" key="1">
    <source>
        <dbReference type="EMBL" id="TMP85889.1"/>
    </source>
</evidence>
<evidence type="ECO:0000313" key="2">
    <source>
        <dbReference type="Proteomes" id="UP000305874"/>
    </source>
</evidence>
<dbReference type="RefSeq" id="WP_138548858.1">
    <property type="nucleotide sequence ID" value="NZ_PNCG01000017.1"/>
</dbReference>
<protein>
    <submittedName>
        <fullName evidence="1">Uncharacterized protein</fullName>
    </submittedName>
</protein>
<proteinExistence type="predicted"/>
<reference evidence="1 2" key="1">
    <citation type="submission" date="2017-12" db="EMBL/GenBank/DDBJ databases">
        <authorList>
            <person name="Paulsen S."/>
            <person name="Gram L.K."/>
        </authorList>
    </citation>
    <scope>NUCLEOTIDE SEQUENCE [LARGE SCALE GENOMIC DNA]</scope>
    <source>
        <strain evidence="1 2">S2897</strain>
    </source>
</reference>
<sequence length="252" mass="28600">MASMPRSILARLTPRHLAAPLLMLISIGLAAGSIAALQGNLAYLQGKTLLSHLQVQQDELEPAVGSTHYMRAHMRLQRAAELVPNHAQYHTIQAQLSLYGFAHGYADGVELRTAKEQLLHSLSLRPSWPYTWLELAKVSYSLDGINDSVWQYLKQAQQYGPFIKEVNITSVEFYLLYYAELNAEQRQALRTQLQRALVQRDGAWLLWERAQLRMRKTLLCHEVAKLQQQHQVMNNLCKRAQANFASVADNPA</sequence>
<organism evidence="1 2">
    <name type="scientific">Pseudoalteromonas ruthenica</name>
    <dbReference type="NCBI Taxonomy" id="151081"/>
    <lineage>
        <taxon>Bacteria</taxon>
        <taxon>Pseudomonadati</taxon>
        <taxon>Pseudomonadota</taxon>
        <taxon>Gammaproteobacteria</taxon>
        <taxon>Alteromonadales</taxon>
        <taxon>Pseudoalteromonadaceae</taxon>
        <taxon>Pseudoalteromonas</taxon>
    </lineage>
</organism>
<dbReference type="EMBL" id="PNCG01000017">
    <property type="protein sequence ID" value="TMP85889.1"/>
    <property type="molecule type" value="Genomic_DNA"/>
</dbReference>
<reference evidence="2" key="2">
    <citation type="submission" date="2019-06" db="EMBL/GenBank/DDBJ databases">
        <title>Co-occurence of chitin degradation, pigmentation and bioactivity in marine Pseudoalteromonas.</title>
        <authorList>
            <person name="Sonnenschein E.C."/>
            <person name="Bech P.K."/>
        </authorList>
    </citation>
    <scope>NUCLEOTIDE SEQUENCE [LARGE SCALE GENOMIC DNA]</scope>
    <source>
        <strain evidence="2">S2897</strain>
    </source>
</reference>